<feature type="compositionally biased region" description="Basic and acidic residues" evidence="1">
    <location>
        <begin position="19"/>
        <end position="33"/>
    </location>
</feature>
<feature type="transmembrane region" description="Helical" evidence="2">
    <location>
        <begin position="159"/>
        <end position="188"/>
    </location>
</feature>
<evidence type="ECO:0000256" key="1">
    <source>
        <dbReference type="SAM" id="MobiDB-lite"/>
    </source>
</evidence>
<keyword evidence="4" id="KW-1185">Reference proteome</keyword>
<protein>
    <submittedName>
        <fullName evidence="3">Uncharacterized protein</fullName>
    </submittedName>
</protein>
<accession>A0A2I0WUX4</accession>
<evidence type="ECO:0000256" key="2">
    <source>
        <dbReference type="SAM" id="Phobius"/>
    </source>
</evidence>
<evidence type="ECO:0000313" key="3">
    <source>
        <dbReference type="EMBL" id="PKU79460.1"/>
    </source>
</evidence>
<keyword evidence="2" id="KW-1133">Transmembrane helix</keyword>
<reference evidence="3 4" key="2">
    <citation type="journal article" date="2017" name="Nature">
        <title>The Apostasia genome and the evolution of orchids.</title>
        <authorList>
            <person name="Zhang G.Q."/>
            <person name="Liu K.W."/>
            <person name="Li Z."/>
            <person name="Lohaus R."/>
            <person name="Hsiao Y.Y."/>
            <person name="Niu S.C."/>
            <person name="Wang J.Y."/>
            <person name="Lin Y.C."/>
            <person name="Xu Q."/>
            <person name="Chen L.J."/>
            <person name="Yoshida K."/>
            <person name="Fujiwara S."/>
            <person name="Wang Z.W."/>
            <person name="Zhang Y.Q."/>
            <person name="Mitsuda N."/>
            <person name="Wang M."/>
            <person name="Liu G.H."/>
            <person name="Pecoraro L."/>
            <person name="Huang H.X."/>
            <person name="Xiao X.J."/>
            <person name="Lin M."/>
            <person name="Wu X.Y."/>
            <person name="Wu W.L."/>
            <person name="Chen Y.Y."/>
            <person name="Chang S.B."/>
            <person name="Sakamoto S."/>
            <person name="Ohme-Takagi M."/>
            <person name="Yagi M."/>
            <person name="Zeng S.J."/>
            <person name="Shen C.Y."/>
            <person name="Yeh C.M."/>
            <person name="Luo Y.B."/>
            <person name="Tsai W.C."/>
            <person name="Van de Peer Y."/>
            <person name="Liu Z.J."/>
        </authorList>
    </citation>
    <scope>NUCLEOTIDE SEQUENCE [LARGE SCALE GENOMIC DNA]</scope>
    <source>
        <tissue evidence="3">The whole plant</tissue>
    </source>
</reference>
<feature type="region of interest" description="Disordered" evidence="1">
    <location>
        <begin position="1"/>
        <end position="84"/>
    </location>
</feature>
<keyword evidence="2" id="KW-0812">Transmembrane</keyword>
<gene>
    <name evidence="3" type="ORF">MA16_Dca000805</name>
</gene>
<evidence type="ECO:0000313" key="4">
    <source>
        <dbReference type="Proteomes" id="UP000233837"/>
    </source>
</evidence>
<dbReference type="AlphaFoldDB" id="A0A2I0WUX4"/>
<name>A0A2I0WUX4_9ASPA</name>
<organism evidence="3 4">
    <name type="scientific">Dendrobium catenatum</name>
    <dbReference type="NCBI Taxonomy" id="906689"/>
    <lineage>
        <taxon>Eukaryota</taxon>
        <taxon>Viridiplantae</taxon>
        <taxon>Streptophyta</taxon>
        <taxon>Embryophyta</taxon>
        <taxon>Tracheophyta</taxon>
        <taxon>Spermatophyta</taxon>
        <taxon>Magnoliopsida</taxon>
        <taxon>Liliopsida</taxon>
        <taxon>Asparagales</taxon>
        <taxon>Orchidaceae</taxon>
        <taxon>Epidendroideae</taxon>
        <taxon>Malaxideae</taxon>
        <taxon>Dendrobiinae</taxon>
        <taxon>Dendrobium</taxon>
    </lineage>
</organism>
<keyword evidence="2" id="KW-0472">Membrane</keyword>
<sequence length="218" mass="23253">MKVGQKSSNAWLPGGSSEAVERRSDDGWAEVRRWSAAGQCSDDGQAEVRRRSTARWKSGSGRRLGDGPTKVSLKSGGGRQPSGGLTTVGLKFGNVLENSDQSGLPEFPPAPLLEPGGAATKNLKEASTSAESASFIEDIVRGGRSCAEERKRRNWNDEVFFFLVRMGELALAFFICAVLVSVLLITVAPEAYLLLNNSSESDGPAPALFSRSGARNGY</sequence>
<proteinExistence type="predicted"/>
<feature type="compositionally biased region" description="Polar residues" evidence="1">
    <location>
        <begin position="1"/>
        <end position="10"/>
    </location>
</feature>
<dbReference type="EMBL" id="KZ502442">
    <property type="protein sequence ID" value="PKU79460.1"/>
    <property type="molecule type" value="Genomic_DNA"/>
</dbReference>
<dbReference type="Proteomes" id="UP000233837">
    <property type="component" value="Unassembled WGS sequence"/>
</dbReference>
<reference evidence="3 4" key="1">
    <citation type="journal article" date="2016" name="Sci. Rep.">
        <title>The Dendrobium catenatum Lindl. genome sequence provides insights into polysaccharide synthase, floral development and adaptive evolution.</title>
        <authorList>
            <person name="Zhang G.Q."/>
            <person name="Xu Q."/>
            <person name="Bian C."/>
            <person name="Tsai W.C."/>
            <person name="Yeh C.M."/>
            <person name="Liu K.W."/>
            <person name="Yoshida K."/>
            <person name="Zhang L.S."/>
            <person name="Chang S.B."/>
            <person name="Chen F."/>
            <person name="Shi Y."/>
            <person name="Su Y.Y."/>
            <person name="Zhang Y.Q."/>
            <person name="Chen L.J."/>
            <person name="Yin Y."/>
            <person name="Lin M."/>
            <person name="Huang H."/>
            <person name="Deng H."/>
            <person name="Wang Z.W."/>
            <person name="Zhu S.L."/>
            <person name="Zhao X."/>
            <person name="Deng C."/>
            <person name="Niu S.C."/>
            <person name="Huang J."/>
            <person name="Wang M."/>
            <person name="Liu G.H."/>
            <person name="Yang H.J."/>
            <person name="Xiao X.J."/>
            <person name="Hsiao Y.Y."/>
            <person name="Wu W.L."/>
            <person name="Chen Y.Y."/>
            <person name="Mitsuda N."/>
            <person name="Ohme-Takagi M."/>
            <person name="Luo Y.B."/>
            <person name="Van de Peer Y."/>
            <person name="Liu Z.J."/>
        </authorList>
    </citation>
    <scope>NUCLEOTIDE SEQUENCE [LARGE SCALE GENOMIC DNA]</scope>
    <source>
        <tissue evidence="3">The whole plant</tissue>
    </source>
</reference>